<dbReference type="Pfam" id="PF26604">
    <property type="entry name" value="CBU_0592"/>
    <property type="match status" value="1"/>
</dbReference>
<evidence type="ECO:0000259" key="2">
    <source>
        <dbReference type="Pfam" id="PF26604"/>
    </source>
</evidence>
<name>A0A2W5QRI3_ANCNO</name>
<sequence>MSVSDFVGLVGVTAYLAAYGLLQLRLLEVSDGRYAALNALGGVALIYSLWSNFNLSSFIAQVMWLAFTVIGWMRSRQARARGA</sequence>
<proteinExistence type="predicted"/>
<protein>
    <submittedName>
        <fullName evidence="3">Cyclic nucleotide-binding protein</fullName>
    </submittedName>
</protein>
<evidence type="ECO:0000256" key="1">
    <source>
        <dbReference type="SAM" id="Phobius"/>
    </source>
</evidence>
<organism evidence="3 4">
    <name type="scientific">Ancylobacter novellus</name>
    <name type="common">Thiobacillus novellus</name>
    <dbReference type="NCBI Taxonomy" id="921"/>
    <lineage>
        <taxon>Bacteria</taxon>
        <taxon>Pseudomonadati</taxon>
        <taxon>Pseudomonadota</taxon>
        <taxon>Alphaproteobacteria</taxon>
        <taxon>Hyphomicrobiales</taxon>
        <taxon>Xanthobacteraceae</taxon>
        <taxon>Ancylobacter</taxon>
    </lineage>
</organism>
<keyword evidence="1" id="KW-0472">Membrane</keyword>
<evidence type="ECO:0000313" key="3">
    <source>
        <dbReference type="EMBL" id="PZQ81341.1"/>
    </source>
</evidence>
<reference evidence="3 4" key="1">
    <citation type="submission" date="2017-08" db="EMBL/GenBank/DDBJ databases">
        <title>Infants hospitalized years apart are colonized by the same room-sourced microbial strains.</title>
        <authorList>
            <person name="Brooks B."/>
            <person name="Olm M.R."/>
            <person name="Firek B.A."/>
            <person name="Baker R."/>
            <person name="Thomas B.C."/>
            <person name="Morowitz M.J."/>
            <person name="Banfield J.F."/>
        </authorList>
    </citation>
    <scope>NUCLEOTIDE SEQUENCE [LARGE SCALE GENOMIC DNA]</scope>
    <source>
        <strain evidence="3">S2_005_001_R2_27</strain>
    </source>
</reference>
<evidence type="ECO:0000313" key="4">
    <source>
        <dbReference type="Proteomes" id="UP000248887"/>
    </source>
</evidence>
<dbReference type="InterPro" id="IPR058058">
    <property type="entry name" value="CBU_0592-like"/>
</dbReference>
<feature type="transmembrane region" description="Helical" evidence="1">
    <location>
        <begin position="56"/>
        <end position="73"/>
    </location>
</feature>
<feature type="transmembrane region" description="Helical" evidence="1">
    <location>
        <begin position="6"/>
        <end position="22"/>
    </location>
</feature>
<accession>A0A2W5QRI3</accession>
<dbReference type="NCBIfam" id="NF047864">
    <property type="entry name" value="CBU_0592_membra"/>
    <property type="match status" value="1"/>
</dbReference>
<keyword evidence="1" id="KW-0812">Transmembrane</keyword>
<dbReference type="Proteomes" id="UP000248887">
    <property type="component" value="Unassembled WGS sequence"/>
</dbReference>
<comment type="caution">
    <text evidence="3">The sequence shown here is derived from an EMBL/GenBank/DDBJ whole genome shotgun (WGS) entry which is preliminary data.</text>
</comment>
<keyword evidence="1" id="KW-1133">Transmembrane helix</keyword>
<dbReference type="AlphaFoldDB" id="A0A2W5QRI3"/>
<gene>
    <name evidence="3" type="ORF">DI549_14435</name>
</gene>
<feature type="domain" description="CBU-0592-like" evidence="2">
    <location>
        <begin position="5"/>
        <end position="78"/>
    </location>
</feature>
<dbReference type="EMBL" id="QFQD01000047">
    <property type="protein sequence ID" value="PZQ81341.1"/>
    <property type="molecule type" value="Genomic_DNA"/>
</dbReference>